<dbReference type="EMBL" id="JRKL02000885">
    <property type="protein sequence ID" value="KAF3967545.1"/>
    <property type="molecule type" value="Genomic_DNA"/>
</dbReference>
<comment type="caution">
    <text evidence="4">The sequence shown here is derived from an EMBL/GenBank/DDBJ whole genome shotgun (WGS) entry which is preliminary data.</text>
</comment>
<protein>
    <recommendedName>
        <fullName evidence="3">DUF4218 domain-containing protein</fullName>
    </recommendedName>
</protein>
<dbReference type="AlphaFoldDB" id="A0A8J4RC46"/>
<feature type="coiled-coil region" evidence="1">
    <location>
        <begin position="468"/>
        <end position="508"/>
    </location>
</feature>
<proteinExistence type="predicted"/>
<organism evidence="4 5">
    <name type="scientific">Castanea mollissima</name>
    <name type="common">Chinese chestnut</name>
    <dbReference type="NCBI Taxonomy" id="60419"/>
    <lineage>
        <taxon>Eukaryota</taxon>
        <taxon>Viridiplantae</taxon>
        <taxon>Streptophyta</taxon>
        <taxon>Embryophyta</taxon>
        <taxon>Tracheophyta</taxon>
        <taxon>Spermatophyta</taxon>
        <taxon>Magnoliopsida</taxon>
        <taxon>eudicotyledons</taxon>
        <taxon>Gunneridae</taxon>
        <taxon>Pentapetalae</taxon>
        <taxon>rosids</taxon>
        <taxon>fabids</taxon>
        <taxon>Fagales</taxon>
        <taxon>Fagaceae</taxon>
        <taxon>Castanea</taxon>
    </lineage>
</organism>
<dbReference type="PANTHER" id="PTHR33144">
    <property type="entry name" value="OS10G0409366 PROTEIN-RELATED"/>
    <property type="match status" value="1"/>
</dbReference>
<evidence type="ECO:0000259" key="3">
    <source>
        <dbReference type="Pfam" id="PF13960"/>
    </source>
</evidence>
<keyword evidence="5" id="KW-1185">Reference proteome</keyword>
<feature type="region of interest" description="Disordered" evidence="2">
    <location>
        <begin position="141"/>
        <end position="172"/>
    </location>
</feature>
<dbReference type="InterPro" id="IPR025452">
    <property type="entry name" value="DUF4218"/>
</dbReference>
<dbReference type="Pfam" id="PF03004">
    <property type="entry name" value="Transposase_24"/>
    <property type="match status" value="1"/>
</dbReference>
<feature type="compositionally biased region" description="Polar residues" evidence="2">
    <location>
        <begin position="526"/>
        <end position="539"/>
    </location>
</feature>
<feature type="compositionally biased region" description="Basic and acidic residues" evidence="2">
    <location>
        <begin position="157"/>
        <end position="168"/>
    </location>
</feature>
<gene>
    <name evidence="4" type="ORF">CMV_008466</name>
</gene>
<accession>A0A8J4RC46</accession>
<feature type="domain" description="DUF4218" evidence="3">
    <location>
        <begin position="1"/>
        <end position="43"/>
    </location>
</feature>
<dbReference type="Proteomes" id="UP000737018">
    <property type="component" value="Unassembled WGS sequence"/>
</dbReference>
<evidence type="ECO:0000256" key="2">
    <source>
        <dbReference type="SAM" id="MobiDB-lite"/>
    </source>
</evidence>
<dbReference type="PANTHER" id="PTHR33144:SF48">
    <property type="entry name" value="PLANT TRANSPOSASE (PTTA_EN_SPM FAMILY)"/>
    <property type="match status" value="1"/>
</dbReference>
<reference evidence="4" key="1">
    <citation type="submission" date="2020-03" db="EMBL/GenBank/DDBJ databases">
        <title>Castanea mollissima Vanexum genome sequencing.</title>
        <authorList>
            <person name="Staton M."/>
        </authorList>
    </citation>
    <scope>NUCLEOTIDE SEQUENCE</scope>
    <source>
        <tissue evidence="4">Leaf</tissue>
    </source>
</reference>
<dbReference type="InterPro" id="IPR004252">
    <property type="entry name" value="Probable_transposase_24"/>
</dbReference>
<keyword evidence="1" id="KW-0175">Coiled coil</keyword>
<name>A0A8J4RC46_9ROSI</name>
<evidence type="ECO:0000256" key="1">
    <source>
        <dbReference type="SAM" id="Coils"/>
    </source>
</evidence>
<feature type="region of interest" description="Disordered" evidence="2">
    <location>
        <begin position="513"/>
        <end position="539"/>
    </location>
</feature>
<dbReference type="Pfam" id="PF13960">
    <property type="entry name" value="DUF4218"/>
    <property type="match status" value="1"/>
</dbReference>
<sequence length="539" mass="61517">MYPIERYLSRLKSYVHNKTYPEGSIAEGNVEESTGAVVSITLDSTSWIQAHRYVLFNCEEITPFRDVHIAEIKAGFPFHVTDDVIQKQHIEEFCPWFREYVMSMDASKRKELSDKVRWFARYPDNETSTLEMGRRKTNLRTHSKSLTLERASSQDADEVRDQETHEASTQDVQPAVRVTRGASKYLDVWDLPDDEEIELSLNSLHQPVDDGARTFTGFLGTIARKPHMCPIRYLNWKNMPEELKEECWRVVERKYSVPVNPIAYAALKAFTLQKIGKAWRDHKSRMKKRHYIPHSRNKTRVKNNPPKGCTPEDWDILVDHWYTDDAVIQSEKNKDRRSKQDELHTAGSCSYAVHAAKKAKTDGQPVERAVLYQVLHTRKDGTAVNPVVKAKMDKMKELLEISSNQLQSSDTSGSIAWSPDDVFAKVMGKERKGRIRGVGFGPTPSGRSSKSVVTDIEIHSSQARDNEVAQLKASLATMEEKLAGFDEMKQKLSQFEEMEQRIARMFQQISPQCNQDVPLAEHSPSLPKSSAASYQPSSL</sequence>
<evidence type="ECO:0000313" key="5">
    <source>
        <dbReference type="Proteomes" id="UP000737018"/>
    </source>
</evidence>
<dbReference type="OrthoDB" id="1913335at2759"/>
<feature type="compositionally biased region" description="Polar residues" evidence="2">
    <location>
        <begin position="144"/>
        <end position="154"/>
    </location>
</feature>
<evidence type="ECO:0000313" key="4">
    <source>
        <dbReference type="EMBL" id="KAF3967545.1"/>
    </source>
</evidence>